<sequence>MRGSNIFSVFVAFQWFLLATGTTFEAEKNFVLKVVTDDPCALLDVKAVRTVEYGLNYEAADTACRQAFDILNNLNPHNYRCRDGYYPGCHRLTKTSKQLGCAVKTKSYMPDRLMGCFSESLQSLATCSVPLRAMRRRRSKRKAAFFASASSSGTEKRLRPRDL</sequence>
<dbReference type="AlphaFoldDB" id="A0A9P0F0V2"/>
<organism evidence="2 3">
    <name type="scientific">Bemisia tabaci</name>
    <name type="common">Sweetpotato whitefly</name>
    <name type="synonym">Aleurodes tabaci</name>
    <dbReference type="NCBI Taxonomy" id="7038"/>
    <lineage>
        <taxon>Eukaryota</taxon>
        <taxon>Metazoa</taxon>
        <taxon>Ecdysozoa</taxon>
        <taxon>Arthropoda</taxon>
        <taxon>Hexapoda</taxon>
        <taxon>Insecta</taxon>
        <taxon>Pterygota</taxon>
        <taxon>Neoptera</taxon>
        <taxon>Paraneoptera</taxon>
        <taxon>Hemiptera</taxon>
        <taxon>Sternorrhyncha</taxon>
        <taxon>Aleyrodoidea</taxon>
        <taxon>Aleyrodidae</taxon>
        <taxon>Aleyrodinae</taxon>
        <taxon>Bemisia</taxon>
    </lineage>
</organism>
<protein>
    <submittedName>
        <fullName evidence="2">Uncharacterized protein</fullName>
    </submittedName>
</protein>
<reference evidence="2" key="1">
    <citation type="submission" date="2021-12" db="EMBL/GenBank/DDBJ databases">
        <authorList>
            <person name="King R."/>
        </authorList>
    </citation>
    <scope>NUCLEOTIDE SEQUENCE</scope>
</reference>
<keyword evidence="3" id="KW-1185">Reference proteome</keyword>
<feature type="chain" id="PRO_5040340979" evidence="1">
    <location>
        <begin position="22"/>
        <end position="163"/>
    </location>
</feature>
<evidence type="ECO:0000256" key="1">
    <source>
        <dbReference type="SAM" id="SignalP"/>
    </source>
</evidence>
<keyword evidence="1" id="KW-0732">Signal</keyword>
<dbReference type="EMBL" id="OU963864">
    <property type="protein sequence ID" value="CAH0387138.1"/>
    <property type="molecule type" value="Genomic_DNA"/>
</dbReference>
<accession>A0A9P0F0V2</accession>
<feature type="signal peptide" evidence="1">
    <location>
        <begin position="1"/>
        <end position="21"/>
    </location>
</feature>
<evidence type="ECO:0000313" key="3">
    <source>
        <dbReference type="Proteomes" id="UP001152759"/>
    </source>
</evidence>
<name>A0A9P0F0V2_BEMTA</name>
<evidence type="ECO:0000313" key="2">
    <source>
        <dbReference type="EMBL" id="CAH0387138.1"/>
    </source>
</evidence>
<proteinExistence type="predicted"/>
<dbReference type="Proteomes" id="UP001152759">
    <property type="component" value="Chromosome 3"/>
</dbReference>
<gene>
    <name evidence="2" type="ORF">BEMITA_LOCUS6190</name>
</gene>